<comment type="similarity">
    <text evidence="1">Belongs to the stealth family.</text>
</comment>
<dbReference type="GO" id="GO:0016772">
    <property type="term" value="F:transferase activity, transferring phosphorus-containing groups"/>
    <property type="evidence" value="ECO:0007669"/>
    <property type="project" value="InterPro"/>
</dbReference>
<organism evidence="6">
    <name type="scientific">Neisseria meningitidis</name>
    <dbReference type="NCBI Taxonomy" id="487"/>
    <lineage>
        <taxon>Bacteria</taxon>
        <taxon>Pseudomonadati</taxon>
        <taxon>Pseudomonadota</taxon>
        <taxon>Betaproteobacteria</taxon>
        <taxon>Neisseriales</taxon>
        <taxon>Neisseriaceae</taxon>
        <taxon>Neisseria</taxon>
    </lineage>
</organism>
<accession>E0YJD6</accession>
<dbReference type="AlphaFoldDB" id="E0YJD6"/>
<reference evidence="6" key="1">
    <citation type="journal article" date="2010" name="Infect. Immun.">
        <title>Genetic study of capsular switching between Neisseria meningitidis sequence type 7 serogroup A and C strains.</title>
        <authorList>
            <person name="Wang Q."/>
            <person name="Shao Z."/>
            <person name="Wang X."/>
            <person name="Gao Y."/>
            <person name="Li M."/>
            <person name="Xu L."/>
            <person name="Xu J."/>
            <person name="Wang L."/>
        </authorList>
    </citation>
    <scope>NUCLEOTIDE SEQUENCE</scope>
    <source>
        <strain evidence="6">630501</strain>
    </source>
</reference>
<evidence type="ECO:0000256" key="5">
    <source>
        <dbReference type="ARBA" id="ARBA00032902"/>
    </source>
</evidence>
<keyword evidence="4" id="KW-0270">Exopolysaccharide synthesis</keyword>
<evidence type="ECO:0000313" key="6">
    <source>
        <dbReference type="EMBL" id="ADK90974.1"/>
    </source>
</evidence>
<dbReference type="InterPro" id="IPR047141">
    <property type="entry name" value="Stealth"/>
</dbReference>
<dbReference type="InterPro" id="IPR021520">
    <property type="entry name" value="Stealth_CR2"/>
</dbReference>
<dbReference type="OMA" id="WINRIWI"/>
<evidence type="ECO:0000256" key="2">
    <source>
        <dbReference type="ARBA" id="ARBA00022423"/>
    </source>
</evidence>
<name>E0YJD6_NEIME</name>
<dbReference type="PANTHER" id="PTHR24045">
    <property type="match status" value="1"/>
</dbReference>
<dbReference type="GeneID" id="93387148"/>
<dbReference type="SMR" id="E0YJD6"/>
<evidence type="ECO:0000256" key="3">
    <source>
        <dbReference type="ARBA" id="ARBA00022679"/>
    </source>
</evidence>
<evidence type="ECO:0000256" key="1">
    <source>
        <dbReference type="ARBA" id="ARBA00007583"/>
    </source>
</evidence>
<dbReference type="EMBL" id="HM037271">
    <property type="protein sequence ID" value="ADK90974.1"/>
    <property type="molecule type" value="Genomic_DNA"/>
</dbReference>
<proteinExistence type="inferred from homology"/>
<dbReference type="RefSeq" id="WP_002236578.1">
    <property type="nucleotide sequence ID" value="NZ_CFIH01000049.1"/>
</dbReference>
<dbReference type="GO" id="GO:0000271">
    <property type="term" value="P:polysaccharide biosynthetic process"/>
    <property type="evidence" value="ECO:0007669"/>
    <property type="project" value="UniProtKB-KW"/>
</dbReference>
<keyword evidence="3" id="KW-0808">Transferase</keyword>
<dbReference type="Pfam" id="PF17103">
    <property type="entry name" value="Stealth_CR4"/>
    <property type="match status" value="1"/>
</dbReference>
<sequence length="545" mass="64134">MFILNNRKWRKLKRDPSAFFRDSKFNFLRYFSAKKFAKNFKNSSHIHKTNISKAQSNISSTLKQNRKQDMLIPINFFNFEYIVKKLNNQNAIGVYILPSNLTLKPALCILESHKEDFLNKFLLTISSENLKLQYKFNGQIKNPKSVNEIWTDLFSIAHVDMKLSTDRTLSSSISQFWFRLEFCKEDKDFILFPTANRYSRKLWKHSIKNNQLFKEGIRNYSEISSLPYEEDHNFDIDLVFTWVNSEDKNWQELYKKYKPDFNSDATSTSRFLSRDELKFALRSWEMNGSFIRKIFIVSNCAPPAWLDLNNPKIQWVYHEEIMPQSALPTFSSHAIETSLHHIPGISNYFIYSNDDFLLTKPLNKDNFFYSNGIAKLRLEAWGNVNGECTEGEPDYLNGARNANTLLEKEFKKFTTKLHTHSPQSMRTDILFEMEKKYPEEFNRTLHNKFRSLDDIAVTGYLYHHYALLSGRALQSSDKTELVQQNHDFKKKLNNVVTLTKERNFDKLPLSVCINDGADSHLNEEWNVQVIKFLETLFPLPSSFEK</sequence>
<dbReference type="InterPro" id="IPR031357">
    <property type="entry name" value="Stealth_CR3"/>
</dbReference>
<gene>
    <name evidence="6" type="primary">sacB</name>
</gene>
<dbReference type="Pfam" id="PF11380">
    <property type="entry name" value="Stealth_CR2"/>
    <property type="match status" value="1"/>
</dbReference>
<dbReference type="Pfam" id="PF17102">
    <property type="entry name" value="Stealth_CR3"/>
    <property type="match status" value="1"/>
</dbReference>
<dbReference type="Pfam" id="PF17101">
    <property type="entry name" value="Stealth_CR1"/>
    <property type="match status" value="1"/>
</dbReference>
<dbReference type="InterPro" id="IPR031356">
    <property type="entry name" value="Stealth_CR4"/>
</dbReference>
<dbReference type="InterPro" id="IPR031358">
    <property type="entry name" value="Stealth_CR1"/>
</dbReference>
<protein>
    <recommendedName>
        <fullName evidence="2">Capsular polysaccharide phosphotransferase SacB</fullName>
    </recommendedName>
    <alternativeName>
        <fullName evidence="5">Stealth protein SacB</fullName>
    </alternativeName>
</protein>
<evidence type="ECO:0000256" key="4">
    <source>
        <dbReference type="ARBA" id="ARBA00023169"/>
    </source>
</evidence>
<dbReference type="PANTHER" id="PTHR24045:SF0">
    <property type="entry name" value="N-ACETYLGLUCOSAMINE-1-PHOSPHOTRANSFERASE SUBUNITS ALPHA_BETA"/>
    <property type="match status" value="1"/>
</dbReference>